<dbReference type="EMBL" id="FONL01000001">
    <property type="protein sequence ID" value="SFE06862.1"/>
    <property type="molecule type" value="Genomic_DNA"/>
</dbReference>
<dbReference type="GO" id="GO:0003677">
    <property type="term" value="F:DNA binding"/>
    <property type="evidence" value="ECO:0007669"/>
    <property type="project" value="InterPro"/>
</dbReference>
<gene>
    <name evidence="2" type="ORF">SAMN05216245_101262</name>
</gene>
<accession>A0A1I1XHU6</accession>
<sequence>MLELHENIRARRVALNMTQQELAKKLGYKSTSTIAKIESGENDIPQAKIAAFAAALDTTPAELMGLQIITIGPDEPDDTVTVTIAKGKPELEEAIRRLDGLSEKRLKNTLAIVNAIIDSYESGKDLHMIINIESRPVE</sequence>
<feature type="domain" description="HTH cro/C1-type" evidence="1">
    <location>
        <begin position="8"/>
        <end position="63"/>
    </location>
</feature>
<dbReference type="OrthoDB" id="9815805at2"/>
<keyword evidence="3" id="KW-1185">Reference proteome</keyword>
<dbReference type="InterPro" id="IPR001387">
    <property type="entry name" value="Cro/C1-type_HTH"/>
</dbReference>
<dbReference type="AlphaFoldDB" id="A0A1I1XHU6"/>
<evidence type="ECO:0000259" key="1">
    <source>
        <dbReference type="PROSITE" id="PS50943"/>
    </source>
</evidence>
<reference evidence="2 3" key="1">
    <citation type="submission" date="2016-10" db="EMBL/GenBank/DDBJ databases">
        <authorList>
            <person name="de Groot N.N."/>
        </authorList>
    </citation>
    <scope>NUCLEOTIDE SEQUENCE [LARGE SCALE GENOMIC DNA]</scope>
    <source>
        <strain evidence="2 3">DSM 9236</strain>
    </source>
</reference>
<evidence type="ECO:0000313" key="2">
    <source>
        <dbReference type="EMBL" id="SFE06862.1"/>
    </source>
</evidence>
<dbReference type="Gene3D" id="1.10.260.40">
    <property type="entry name" value="lambda repressor-like DNA-binding domains"/>
    <property type="match status" value="1"/>
</dbReference>
<dbReference type="PROSITE" id="PS50943">
    <property type="entry name" value="HTH_CROC1"/>
    <property type="match status" value="1"/>
</dbReference>
<dbReference type="STRING" id="1123323.SAMN05216245_101262"/>
<dbReference type="RefSeq" id="WP_093912450.1">
    <property type="nucleotide sequence ID" value="NZ_FONL01000001.1"/>
</dbReference>
<dbReference type="SUPFAM" id="SSF47413">
    <property type="entry name" value="lambda repressor-like DNA-binding domains"/>
    <property type="match status" value="1"/>
</dbReference>
<dbReference type="Pfam" id="PF01381">
    <property type="entry name" value="HTH_3"/>
    <property type="match status" value="1"/>
</dbReference>
<dbReference type="SMART" id="SM00530">
    <property type="entry name" value="HTH_XRE"/>
    <property type="match status" value="1"/>
</dbReference>
<protein>
    <submittedName>
        <fullName evidence="2">Helix-turn-helix</fullName>
    </submittedName>
</protein>
<evidence type="ECO:0000313" key="3">
    <source>
        <dbReference type="Proteomes" id="UP000198896"/>
    </source>
</evidence>
<dbReference type="InterPro" id="IPR010982">
    <property type="entry name" value="Lambda_DNA-bd_dom_sf"/>
</dbReference>
<proteinExistence type="predicted"/>
<name>A0A1I1XHU6_9FIRM</name>
<dbReference type="Proteomes" id="UP000198896">
    <property type="component" value="Unassembled WGS sequence"/>
</dbReference>
<dbReference type="CDD" id="cd00093">
    <property type="entry name" value="HTH_XRE"/>
    <property type="match status" value="1"/>
</dbReference>
<organism evidence="2 3">
    <name type="scientific">Succiniclasticum ruminis DSM 9236</name>
    <dbReference type="NCBI Taxonomy" id="1123323"/>
    <lineage>
        <taxon>Bacteria</taxon>
        <taxon>Bacillati</taxon>
        <taxon>Bacillota</taxon>
        <taxon>Negativicutes</taxon>
        <taxon>Acidaminococcales</taxon>
        <taxon>Acidaminococcaceae</taxon>
        <taxon>Succiniclasticum</taxon>
    </lineage>
</organism>